<feature type="domain" description="N-acetyltransferase" evidence="1">
    <location>
        <begin position="4"/>
        <end position="142"/>
    </location>
</feature>
<dbReference type="PATRIC" id="fig|2033.6.peg.3949"/>
<organism evidence="2 3">
    <name type="scientific">Microbacterium testaceum</name>
    <name type="common">Aureobacterium testaceum</name>
    <name type="synonym">Brevibacterium testaceum</name>
    <dbReference type="NCBI Taxonomy" id="2033"/>
    <lineage>
        <taxon>Bacteria</taxon>
        <taxon>Bacillati</taxon>
        <taxon>Actinomycetota</taxon>
        <taxon>Actinomycetes</taxon>
        <taxon>Micrococcales</taxon>
        <taxon>Microbacteriaceae</taxon>
        <taxon>Microbacterium</taxon>
    </lineage>
</organism>
<proteinExistence type="predicted"/>
<dbReference type="Pfam" id="PF13302">
    <property type="entry name" value="Acetyltransf_3"/>
    <property type="match status" value="1"/>
</dbReference>
<dbReference type="InterPro" id="IPR016181">
    <property type="entry name" value="Acyl_CoA_acyltransferase"/>
</dbReference>
<dbReference type="OrthoDB" id="5068585at2"/>
<evidence type="ECO:0000259" key="1">
    <source>
        <dbReference type="PROSITE" id="PS51186"/>
    </source>
</evidence>
<dbReference type="PROSITE" id="PS51186">
    <property type="entry name" value="GNAT"/>
    <property type="match status" value="1"/>
</dbReference>
<dbReference type="Proteomes" id="UP000075025">
    <property type="component" value="Unassembled WGS sequence"/>
</dbReference>
<sequence length="142" mass="15134">MAHIDLRDLTDDDRDAAFAAVRDSASSWSRATVETREAFEAWIAEDGVSTRAVVVDDVIVGLAATLDVDGDREILLAVAPEAADGVATEALRLLTVLEPERPLYACLAADDDPSHAVLAGLGFVEDSRDGNDIVYVLPPTLE</sequence>
<dbReference type="GO" id="GO:0016747">
    <property type="term" value="F:acyltransferase activity, transferring groups other than amino-acyl groups"/>
    <property type="evidence" value="ECO:0007669"/>
    <property type="project" value="InterPro"/>
</dbReference>
<dbReference type="AlphaFoldDB" id="A0A147EVM6"/>
<protein>
    <recommendedName>
        <fullName evidence="1">N-acetyltransferase domain-containing protein</fullName>
    </recommendedName>
</protein>
<name>A0A147EVM6_MICTE</name>
<gene>
    <name evidence="2" type="ORF">NS220_13190</name>
</gene>
<dbReference type="InterPro" id="IPR000182">
    <property type="entry name" value="GNAT_dom"/>
</dbReference>
<dbReference type="SUPFAM" id="SSF55729">
    <property type="entry name" value="Acyl-CoA N-acyltransferases (Nat)"/>
    <property type="match status" value="1"/>
</dbReference>
<dbReference type="EMBL" id="LDRT01000090">
    <property type="protein sequence ID" value="KTR93268.1"/>
    <property type="molecule type" value="Genomic_DNA"/>
</dbReference>
<dbReference type="Gene3D" id="3.40.630.30">
    <property type="match status" value="1"/>
</dbReference>
<dbReference type="RefSeq" id="WP_058624498.1">
    <property type="nucleotide sequence ID" value="NZ_LDRT01000090.1"/>
</dbReference>
<reference evidence="2 3" key="1">
    <citation type="journal article" date="2016" name="Front. Microbiol.">
        <title>Genomic Resource of Rice Seed Associated Bacteria.</title>
        <authorList>
            <person name="Midha S."/>
            <person name="Bansal K."/>
            <person name="Sharma S."/>
            <person name="Kumar N."/>
            <person name="Patil P.P."/>
            <person name="Chaudhry V."/>
            <person name="Patil P.B."/>
        </authorList>
    </citation>
    <scope>NUCLEOTIDE SEQUENCE [LARGE SCALE GENOMIC DNA]</scope>
    <source>
        <strain evidence="2 3">NS220</strain>
    </source>
</reference>
<comment type="caution">
    <text evidence="2">The sequence shown here is derived from an EMBL/GenBank/DDBJ whole genome shotgun (WGS) entry which is preliminary data.</text>
</comment>
<accession>A0A147EVM6</accession>
<evidence type="ECO:0000313" key="3">
    <source>
        <dbReference type="Proteomes" id="UP000075025"/>
    </source>
</evidence>
<evidence type="ECO:0000313" key="2">
    <source>
        <dbReference type="EMBL" id="KTR93268.1"/>
    </source>
</evidence>